<dbReference type="SUPFAM" id="SSF53335">
    <property type="entry name" value="S-adenosyl-L-methionine-dependent methyltransferases"/>
    <property type="match status" value="1"/>
</dbReference>
<evidence type="ECO:0000313" key="6">
    <source>
        <dbReference type="EMBL" id="GAA52351.1"/>
    </source>
</evidence>
<keyword evidence="7" id="KW-1185">Reference proteome</keyword>
<organism evidence="6 7">
    <name type="scientific">Clonorchis sinensis</name>
    <name type="common">Chinese liver fluke</name>
    <dbReference type="NCBI Taxonomy" id="79923"/>
    <lineage>
        <taxon>Eukaryota</taxon>
        <taxon>Metazoa</taxon>
        <taxon>Spiralia</taxon>
        <taxon>Lophotrochozoa</taxon>
        <taxon>Platyhelminthes</taxon>
        <taxon>Trematoda</taxon>
        <taxon>Digenea</taxon>
        <taxon>Opisthorchiida</taxon>
        <taxon>Opisthorchiata</taxon>
        <taxon>Opisthorchiidae</taxon>
        <taxon>Clonorchis</taxon>
    </lineage>
</organism>
<protein>
    <recommendedName>
        <fullName evidence="5">RNA methyltransferase</fullName>
        <ecNumber evidence="5">2.1.1.-</ecNumber>
    </recommendedName>
</protein>
<reference key="2">
    <citation type="submission" date="2011-10" db="EMBL/GenBank/DDBJ databases">
        <title>The genome and transcriptome sequence of Clonorchis sinensis provide insights into the carcinogenic liver fluke.</title>
        <authorList>
            <person name="Wang X."/>
            <person name="Huang Y."/>
            <person name="Chen W."/>
            <person name="Liu H."/>
            <person name="Guo L."/>
            <person name="Chen Y."/>
            <person name="Luo F."/>
            <person name="Zhou W."/>
            <person name="Sun J."/>
            <person name="Mao Q."/>
            <person name="Liang P."/>
            <person name="Zhou C."/>
            <person name="Tian Y."/>
            <person name="Men J."/>
            <person name="Lv X."/>
            <person name="Huang L."/>
            <person name="Zhou J."/>
            <person name="Hu Y."/>
            <person name="Li R."/>
            <person name="Zhang F."/>
            <person name="Lei H."/>
            <person name="Li X."/>
            <person name="Hu X."/>
            <person name="Liang C."/>
            <person name="Xu J."/>
            <person name="Wu Z."/>
            <person name="Yu X."/>
        </authorList>
    </citation>
    <scope>NUCLEOTIDE SEQUENCE</scope>
    <source>
        <strain>Henan</strain>
    </source>
</reference>
<dbReference type="Gene3D" id="3.40.50.150">
    <property type="entry name" value="Vaccinia Virus protein VP39"/>
    <property type="match status" value="1"/>
</dbReference>
<reference evidence="6" key="1">
    <citation type="journal article" date="2011" name="Genome Biol.">
        <title>The draft genome of the carcinogenic human liver fluke Clonorchis sinensis.</title>
        <authorList>
            <person name="Wang X."/>
            <person name="Chen W."/>
            <person name="Huang Y."/>
            <person name="Sun J."/>
            <person name="Men J."/>
            <person name="Liu H."/>
            <person name="Luo F."/>
            <person name="Guo L."/>
            <person name="Lv X."/>
            <person name="Deng C."/>
            <person name="Zhou C."/>
            <person name="Fan Y."/>
            <person name="Li X."/>
            <person name="Huang L."/>
            <person name="Hu Y."/>
            <person name="Liang C."/>
            <person name="Hu X."/>
            <person name="Xu J."/>
            <person name="Yu X."/>
        </authorList>
    </citation>
    <scope>NUCLEOTIDE SEQUENCE [LARGE SCALE GENOMIC DNA]</scope>
    <source>
        <strain evidence="6">Henan</strain>
    </source>
</reference>
<dbReference type="PANTHER" id="PTHR12315">
    <property type="entry name" value="BICOID-INTERACTING PROTEIN RELATED"/>
    <property type="match status" value="1"/>
</dbReference>
<dbReference type="Pfam" id="PF06859">
    <property type="entry name" value="Bin3"/>
    <property type="match status" value="1"/>
</dbReference>
<dbReference type="STRING" id="79923.G7YHB8"/>
<dbReference type="EC" id="2.1.1.-" evidence="5"/>
<dbReference type="EMBL" id="DF143279">
    <property type="protein sequence ID" value="GAA52351.1"/>
    <property type="molecule type" value="Genomic_DNA"/>
</dbReference>
<dbReference type="AlphaFoldDB" id="G7YHB8"/>
<sequence>MHSTLDEMAQWLEREFTDRNVRGSSPTFASRPSLSGLGHPDSIPALVLPSGGMAVKHRKGAERFTACIWIDHIADSPRVRRNVPSHTYKYCSKQYGVTEISLFSFGKHTDCFLLFKFPTPNQLALVSNTSRQNLRTSWKTCRSTVRSRFQPRRRFRNFTKSKITLNPSDPLNLQDLMKETERRRSEGLSPLRGDSRLNTPALSMAGDAGSESPQVTLLPAGPDARSSQDSLMLKQITKPRISANRARPPRGVQRYSSRRQRSRKVPVTGNYSDYYSRRDPNDRLPYLMPEWFTGKDIADYGCHNGTLTFGILERFPEVRHIDAIDCDAELIANAKSMQRERLRWDTGSGIRYDKINFQVANWIDSSTPTEEPEYDTILAFSVTKWIHLNHGDAGLMRFFRRAFNLLKPGGHLILEPQPKSSYRRTRFTFKHRSTFQTLKIDPLKLEPLLVDLGFSYFDTIKLPRPNEPFRRKIILCSKSYGATPASIRNDFRSEVQLWNLSPSPQSLPGREPPPVCYHPQTPNYLVTDTPARLLDSPASGLTQRAYVVPSTASVPSSRLRVTSPDRRSVSSVSDAPCEPDSTSVP</sequence>
<keyword evidence="4 5" id="KW-0949">S-adenosyl-L-methionine</keyword>
<accession>G7YHB8</accession>
<gene>
    <name evidence="6" type="ORF">CLF_107910</name>
</gene>
<dbReference type="CDD" id="cd02440">
    <property type="entry name" value="AdoMet_MTases"/>
    <property type="match status" value="1"/>
</dbReference>
<evidence type="ECO:0000256" key="1">
    <source>
        <dbReference type="ARBA" id="ARBA00008361"/>
    </source>
</evidence>
<keyword evidence="3 5" id="KW-0808">Transferase</keyword>
<dbReference type="GO" id="GO:0032259">
    <property type="term" value="P:methylation"/>
    <property type="evidence" value="ECO:0007669"/>
    <property type="project" value="UniProtKB-KW"/>
</dbReference>
<dbReference type="PANTHER" id="PTHR12315:SF0">
    <property type="entry name" value="7SK SNRNA METHYLPHOSPHATE CAPPING ENZYME"/>
    <property type="match status" value="1"/>
</dbReference>
<keyword evidence="2 5" id="KW-0489">Methyltransferase</keyword>
<dbReference type="InterPro" id="IPR024160">
    <property type="entry name" value="BIN3_SAM-bd_dom"/>
</dbReference>
<name>G7YHB8_CLOSI</name>
<dbReference type="InterPro" id="IPR010675">
    <property type="entry name" value="Bin3_C"/>
</dbReference>
<dbReference type="GO" id="GO:0040031">
    <property type="term" value="P:snRNA modification"/>
    <property type="evidence" value="ECO:0007669"/>
    <property type="project" value="TreeGrafter"/>
</dbReference>
<dbReference type="InterPro" id="IPR039772">
    <property type="entry name" value="Bin3-like"/>
</dbReference>
<dbReference type="PROSITE" id="PS51515">
    <property type="entry name" value="BIN3_SAM"/>
    <property type="match status" value="1"/>
</dbReference>
<comment type="similarity">
    <text evidence="1 5">Belongs to the methyltransferase superfamily.</text>
</comment>
<evidence type="ECO:0000256" key="4">
    <source>
        <dbReference type="ARBA" id="ARBA00022691"/>
    </source>
</evidence>
<dbReference type="InterPro" id="IPR029063">
    <property type="entry name" value="SAM-dependent_MTases_sf"/>
</dbReference>
<evidence type="ECO:0000313" key="7">
    <source>
        <dbReference type="Proteomes" id="UP000008909"/>
    </source>
</evidence>
<evidence type="ECO:0000256" key="3">
    <source>
        <dbReference type="ARBA" id="ARBA00022679"/>
    </source>
</evidence>
<evidence type="ECO:0000256" key="2">
    <source>
        <dbReference type="ARBA" id="ARBA00022603"/>
    </source>
</evidence>
<dbReference type="InParanoid" id="G7YHB8"/>
<evidence type="ECO:0000256" key="5">
    <source>
        <dbReference type="RuleBase" id="RU367087"/>
    </source>
</evidence>
<dbReference type="GO" id="GO:0017069">
    <property type="term" value="F:snRNA binding"/>
    <property type="evidence" value="ECO:0007669"/>
    <property type="project" value="TreeGrafter"/>
</dbReference>
<dbReference type="GO" id="GO:0008171">
    <property type="term" value="F:O-methyltransferase activity"/>
    <property type="evidence" value="ECO:0007669"/>
    <property type="project" value="UniProtKB-UniRule"/>
</dbReference>
<dbReference type="GO" id="GO:0008173">
    <property type="term" value="F:RNA methyltransferase activity"/>
    <property type="evidence" value="ECO:0007669"/>
    <property type="project" value="UniProtKB-UniRule"/>
</dbReference>
<proteinExistence type="inferred from homology"/>
<dbReference type="Proteomes" id="UP000008909">
    <property type="component" value="Unassembled WGS sequence"/>
</dbReference>